<proteinExistence type="predicted"/>
<keyword evidence="2" id="KW-1185">Reference proteome</keyword>
<reference evidence="1" key="1">
    <citation type="journal article" date="2023" name="G3 (Bethesda)">
        <title>Whole genome assemblies of Zophobas morio and Tenebrio molitor.</title>
        <authorList>
            <person name="Kaur S."/>
            <person name="Stinson S.A."/>
            <person name="diCenzo G.C."/>
        </authorList>
    </citation>
    <scope>NUCLEOTIDE SEQUENCE</scope>
    <source>
        <strain evidence="1">QUZm001</strain>
    </source>
</reference>
<protein>
    <submittedName>
        <fullName evidence="1">Uncharacterized protein</fullName>
    </submittedName>
</protein>
<evidence type="ECO:0000313" key="2">
    <source>
        <dbReference type="Proteomes" id="UP001168821"/>
    </source>
</evidence>
<sequence length="319" mass="36913">MSSDSDELMCTPPEIIEKAKTAIENLLPAKSRDRYETVYHKFMERKLKNKVNSLSENVMLVYFEELSTTMKPSSLWAIYSMLRATINIKHDKINIATYPKLIALLKRKADGFKSKKSKTLTSKNINDFLQNAPDTQYLFMKVVLIIAEAKTVQIVYSLEQETCFVMSYYRNWTFVNGEFVYSVTNCKQEYLAKYRDLIIQETSLEAHIRGVINRFVRAGSVDKAKSPGKPSASEEVVDVLRRLEQKPQTSFSLEFLLQHEIAQWIQSIDQRVLQNIFEIKCVGMCHEQNGGLTAIKSKTERRHISVTYFNCTIIYWNPV</sequence>
<dbReference type="Proteomes" id="UP001168821">
    <property type="component" value="Unassembled WGS sequence"/>
</dbReference>
<evidence type="ECO:0000313" key="1">
    <source>
        <dbReference type="EMBL" id="KAJ3665542.1"/>
    </source>
</evidence>
<accession>A0AA38MS53</accession>
<dbReference type="EMBL" id="JALNTZ010000001">
    <property type="protein sequence ID" value="KAJ3665542.1"/>
    <property type="molecule type" value="Genomic_DNA"/>
</dbReference>
<name>A0AA38MS53_9CUCU</name>
<dbReference type="AlphaFoldDB" id="A0AA38MS53"/>
<gene>
    <name evidence="1" type="ORF">Zmor_001033</name>
</gene>
<organism evidence="1 2">
    <name type="scientific">Zophobas morio</name>
    <dbReference type="NCBI Taxonomy" id="2755281"/>
    <lineage>
        <taxon>Eukaryota</taxon>
        <taxon>Metazoa</taxon>
        <taxon>Ecdysozoa</taxon>
        <taxon>Arthropoda</taxon>
        <taxon>Hexapoda</taxon>
        <taxon>Insecta</taxon>
        <taxon>Pterygota</taxon>
        <taxon>Neoptera</taxon>
        <taxon>Endopterygota</taxon>
        <taxon>Coleoptera</taxon>
        <taxon>Polyphaga</taxon>
        <taxon>Cucujiformia</taxon>
        <taxon>Tenebrionidae</taxon>
        <taxon>Zophobas</taxon>
    </lineage>
</organism>
<comment type="caution">
    <text evidence="1">The sequence shown here is derived from an EMBL/GenBank/DDBJ whole genome shotgun (WGS) entry which is preliminary data.</text>
</comment>